<reference evidence="1 2" key="1">
    <citation type="submission" date="2019-09" db="EMBL/GenBank/DDBJ databases">
        <title>NBRP : Genome information of microbial organism related human and environment.</title>
        <authorList>
            <person name="Hattori M."/>
            <person name="Oshima K."/>
            <person name="Inaba H."/>
            <person name="Suda W."/>
            <person name="Sakamoto M."/>
            <person name="Iino T."/>
            <person name="Kitahara M."/>
            <person name="Oshida Y."/>
            <person name="Iida T."/>
            <person name="Kudo T."/>
            <person name="Itoh T."/>
            <person name="Ohkuma M."/>
        </authorList>
    </citation>
    <scope>NUCLEOTIDE SEQUENCE [LARGE SCALE GENOMIC DNA]</scope>
    <source>
        <strain evidence="1 2">Q-1</strain>
    </source>
</reference>
<organism evidence="1 2">
    <name type="scientific">Iodidimonas nitroreducens</name>
    <dbReference type="NCBI Taxonomy" id="1236968"/>
    <lineage>
        <taxon>Bacteria</taxon>
        <taxon>Pseudomonadati</taxon>
        <taxon>Pseudomonadota</taxon>
        <taxon>Alphaproteobacteria</taxon>
        <taxon>Iodidimonadales</taxon>
        <taxon>Iodidimonadaceae</taxon>
        <taxon>Iodidimonas</taxon>
    </lineage>
</organism>
<accession>A0A5A7N943</accession>
<name>A0A5A7N943_9PROT</name>
<proteinExistence type="predicted"/>
<comment type="caution">
    <text evidence="1">The sequence shown here is derived from an EMBL/GenBank/DDBJ whole genome shotgun (WGS) entry which is preliminary data.</text>
</comment>
<evidence type="ECO:0008006" key="3">
    <source>
        <dbReference type="Google" id="ProtNLM"/>
    </source>
</evidence>
<dbReference type="EMBL" id="BKCN01000014">
    <property type="protein sequence ID" value="GER04863.1"/>
    <property type="molecule type" value="Genomic_DNA"/>
</dbReference>
<dbReference type="RefSeq" id="WP_150007252.1">
    <property type="nucleotide sequence ID" value="NZ_BKCN01000014.1"/>
</dbReference>
<sequence>MKLLYLTHRIPYPPNKGDKISSFNIMRYFASRHELHLGTFIDHPDDWQYTDKLKDFCASSCIQKLDKKAGLMGAARGLMKNEALSIAYYKNKAMDHWVEQKIKSIKPDAILMYSGSTGQFVYGKVPPTVRTVFNAEDVDSEKFRSYARDATLPRNLIYRREADKLLAYERRMAAAFDKTVFISEAEASLFRSLAPESAGKITFRTQGVNVDYFDPAIEHPNPYQPKIGFWFL</sequence>
<protein>
    <recommendedName>
        <fullName evidence="3">Glycosyl transferase family 1</fullName>
    </recommendedName>
</protein>
<keyword evidence="2" id="KW-1185">Reference proteome</keyword>
<gene>
    <name evidence="1" type="ORF">JCM17846_25450</name>
</gene>
<dbReference type="Proteomes" id="UP000324996">
    <property type="component" value="Unassembled WGS sequence"/>
</dbReference>
<dbReference type="CDD" id="cd00636">
    <property type="entry name" value="TroA-like"/>
    <property type="match status" value="1"/>
</dbReference>
<dbReference type="AlphaFoldDB" id="A0A5A7N943"/>
<dbReference type="SUPFAM" id="SSF53756">
    <property type="entry name" value="UDP-Glycosyltransferase/glycogen phosphorylase"/>
    <property type="match status" value="1"/>
</dbReference>
<evidence type="ECO:0000313" key="1">
    <source>
        <dbReference type="EMBL" id="GER04863.1"/>
    </source>
</evidence>
<evidence type="ECO:0000313" key="2">
    <source>
        <dbReference type="Proteomes" id="UP000324996"/>
    </source>
</evidence>